<feature type="compositionally biased region" description="Polar residues" evidence="1">
    <location>
        <begin position="374"/>
        <end position="391"/>
    </location>
</feature>
<evidence type="ECO:0000313" key="3">
    <source>
        <dbReference type="EMBL" id="KAF2395507.1"/>
    </source>
</evidence>
<proteinExistence type="predicted"/>
<dbReference type="Proteomes" id="UP000799640">
    <property type="component" value="Unassembled WGS sequence"/>
</dbReference>
<protein>
    <submittedName>
        <fullName evidence="3">Purine and uridine phosphorylase</fullName>
    </submittedName>
</protein>
<dbReference type="InterPro" id="IPR035994">
    <property type="entry name" value="Nucleoside_phosphorylase_sf"/>
</dbReference>
<dbReference type="Gene3D" id="3.40.50.1580">
    <property type="entry name" value="Nucleoside phosphorylase domain"/>
    <property type="match status" value="1"/>
</dbReference>
<feature type="compositionally biased region" description="Low complexity" evidence="1">
    <location>
        <begin position="301"/>
        <end position="321"/>
    </location>
</feature>
<evidence type="ECO:0000259" key="2">
    <source>
        <dbReference type="Pfam" id="PF01048"/>
    </source>
</evidence>
<dbReference type="PANTHER" id="PTHR46082">
    <property type="entry name" value="ATP/GTP-BINDING PROTEIN-RELATED"/>
    <property type="match status" value="1"/>
</dbReference>
<feature type="domain" description="Nucleoside phosphorylase" evidence="2">
    <location>
        <begin position="43"/>
        <end position="284"/>
    </location>
</feature>
<dbReference type="SUPFAM" id="SSF53167">
    <property type="entry name" value="Purine and uridine phosphorylases"/>
    <property type="match status" value="1"/>
</dbReference>
<dbReference type="InterPro" id="IPR053137">
    <property type="entry name" value="NLR-like"/>
</dbReference>
<dbReference type="PANTHER" id="PTHR46082:SF11">
    <property type="entry name" value="AAA+ ATPASE DOMAIN-CONTAINING PROTEIN-RELATED"/>
    <property type="match status" value="1"/>
</dbReference>
<gene>
    <name evidence="3" type="ORF">EJ06DRAFT_270722</name>
</gene>
<evidence type="ECO:0000313" key="4">
    <source>
        <dbReference type="Proteomes" id="UP000799640"/>
    </source>
</evidence>
<feature type="region of interest" description="Disordered" evidence="1">
    <location>
        <begin position="372"/>
        <end position="408"/>
    </location>
</feature>
<name>A0A6G1HI30_9PEZI</name>
<dbReference type="Pfam" id="PF01048">
    <property type="entry name" value="PNP_UDP_1"/>
    <property type="match status" value="1"/>
</dbReference>
<reference evidence="3" key="1">
    <citation type="journal article" date="2020" name="Stud. Mycol.">
        <title>101 Dothideomycetes genomes: a test case for predicting lifestyles and emergence of pathogens.</title>
        <authorList>
            <person name="Haridas S."/>
            <person name="Albert R."/>
            <person name="Binder M."/>
            <person name="Bloem J."/>
            <person name="Labutti K."/>
            <person name="Salamov A."/>
            <person name="Andreopoulos B."/>
            <person name="Baker S."/>
            <person name="Barry K."/>
            <person name="Bills G."/>
            <person name="Bluhm B."/>
            <person name="Cannon C."/>
            <person name="Castanera R."/>
            <person name="Culley D."/>
            <person name="Daum C."/>
            <person name="Ezra D."/>
            <person name="Gonzalez J."/>
            <person name="Henrissat B."/>
            <person name="Kuo A."/>
            <person name="Liang C."/>
            <person name="Lipzen A."/>
            <person name="Lutzoni F."/>
            <person name="Magnuson J."/>
            <person name="Mondo S."/>
            <person name="Nolan M."/>
            <person name="Ohm R."/>
            <person name="Pangilinan J."/>
            <person name="Park H.-J."/>
            <person name="Ramirez L."/>
            <person name="Alfaro M."/>
            <person name="Sun H."/>
            <person name="Tritt A."/>
            <person name="Yoshinaga Y."/>
            <person name="Zwiers L.-H."/>
            <person name="Turgeon B."/>
            <person name="Goodwin S."/>
            <person name="Spatafora J."/>
            <person name="Crous P."/>
            <person name="Grigoriev I."/>
        </authorList>
    </citation>
    <scope>NUCLEOTIDE SEQUENCE</scope>
    <source>
        <strain evidence="3">CBS 262.69</strain>
    </source>
</reference>
<dbReference type="GO" id="GO:0009116">
    <property type="term" value="P:nucleoside metabolic process"/>
    <property type="evidence" value="ECO:0007669"/>
    <property type="project" value="InterPro"/>
</dbReference>
<dbReference type="AlphaFoldDB" id="A0A6G1HI30"/>
<dbReference type="GO" id="GO:0003824">
    <property type="term" value="F:catalytic activity"/>
    <property type="evidence" value="ECO:0007669"/>
    <property type="project" value="InterPro"/>
</dbReference>
<dbReference type="InterPro" id="IPR000845">
    <property type="entry name" value="Nucleoside_phosphorylase_d"/>
</dbReference>
<keyword evidence="4" id="KW-1185">Reference proteome</keyword>
<sequence length="408" mass="43772">MPSQLDSDQYTVAWVAALPHEAYAAVAMLDVRHAGLKPEQRNPIDQNLYFLGHIGGQTGNHNVAITCCSQAGTTSAAVAAQHMLATFPNIKFGLMVGIGGGIPSPAHDIRLGDVVVSAPNSGYGGVRQYDMGKAYRYEFRETGSLNAPPALLQNAVRFLEIHLIGNPAIISERVRRTLETDLSYVESGYGVPNEHEPHDRRHPGPVVHYGTIASGNEVVKDATIRDELGRIGDCLCFETEAAGLMNNFPCLVIRGISDYCDEHKNEEWQRHAGLAAAAYAKELLGVIACERERAASEGERAASGGERAASGGERAASGGERTANGAQRAQPLASCRGCAGLAPHHDSGCQTRQVQIPAHLNRRNIAARRAAQGLETQNTLPTPALTQSGPQATDPRLPPAKVHRRKRR</sequence>
<dbReference type="OrthoDB" id="1658288at2759"/>
<accession>A0A6G1HI30</accession>
<evidence type="ECO:0000256" key="1">
    <source>
        <dbReference type="SAM" id="MobiDB-lite"/>
    </source>
</evidence>
<organism evidence="3 4">
    <name type="scientific">Trichodelitschia bisporula</name>
    <dbReference type="NCBI Taxonomy" id="703511"/>
    <lineage>
        <taxon>Eukaryota</taxon>
        <taxon>Fungi</taxon>
        <taxon>Dikarya</taxon>
        <taxon>Ascomycota</taxon>
        <taxon>Pezizomycotina</taxon>
        <taxon>Dothideomycetes</taxon>
        <taxon>Dothideomycetes incertae sedis</taxon>
        <taxon>Phaeotrichales</taxon>
        <taxon>Phaeotrichaceae</taxon>
        <taxon>Trichodelitschia</taxon>
    </lineage>
</organism>
<feature type="region of interest" description="Disordered" evidence="1">
    <location>
        <begin position="296"/>
        <end position="328"/>
    </location>
</feature>
<dbReference type="EMBL" id="ML996715">
    <property type="protein sequence ID" value="KAF2395507.1"/>
    <property type="molecule type" value="Genomic_DNA"/>
</dbReference>